<gene>
    <name evidence="1" type="ORF">GCM10025869_15150</name>
</gene>
<dbReference type="RefSeq" id="WP_284299068.1">
    <property type="nucleotide sequence ID" value="NZ_BSVA01000001.1"/>
</dbReference>
<dbReference type="InterPro" id="IPR015947">
    <property type="entry name" value="PUA-like_sf"/>
</dbReference>
<organism evidence="1 2">
    <name type="scientific">Homoserinibacter gongjuensis</name>
    <dbReference type="NCBI Taxonomy" id="1162968"/>
    <lineage>
        <taxon>Bacteria</taxon>
        <taxon>Bacillati</taxon>
        <taxon>Actinomycetota</taxon>
        <taxon>Actinomycetes</taxon>
        <taxon>Micrococcales</taxon>
        <taxon>Microbacteriaceae</taxon>
        <taxon>Homoserinibacter</taxon>
    </lineage>
</organism>
<evidence type="ECO:0000313" key="1">
    <source>
        <dbReference type="EMBL" id="GMA90986.1"/>
    </source>
</evidence>
<name>A0ABQ6JRQ6_9MICO</name>
<dbReference type="Proteomes" id="UP001157069">
    <property type="component" value="Unassembled WGS sequence"/>
</dbReference>
<evidence type="ECO:0008006" key="3">
    <source>
        <dbReference type="Google" id="ProtNLM"/>
    </source>
</evidence>
<evidence type="ECO:0000313" key="2">
    <source>
        <dbReference type="Proteomes" id="UP001157069"/>
    </source>
</evidence>
<dbReference type="SUPFAM" id="SSF88697">
    <property type="entry name" value="PUA domain-like"/>
    <property type="match status" value="1"/>
</dbReference>
<proteinExistence type="predicted"/>
<accession>A0ABQ6JRQ6</accession>
<reference evidence="2" key="1">
    <citation type="journal article" date="2019" name="Int. J. Syst. Evol. Microbiol.">
        <title>The Global Catalogue of Microorganisms (GCM) 10K type strain sequencing project: providing services to taxonomists for standard genome sequencing and annotation.</title>
        <authorList>
            <consortium name="The Broad Institute Genomics Platform"/>
            <consortium name="The Broad Institute Genome Sequencing Center for Infectious Disease"/>
            <person name="Wu L."/>
            <person name="Ma J."/>
        </authorList>
    </citation>
    <scope>NUCLEOTIDE SEQUENCE [LARGE SCALE GENOMIC DNA]</scope>
    <source>
        <strain evidence="2">NBRC 108755</strain>
    </source>
</reference>
<keyword evidence="2" id="KW-1185">Reference proteome</keyword>
<dbReference type="Gene3D" id="2.30.130.30">
    <property type="entry name" value="Hypothetical protein"/>
    <property type="match status" value="1"/>
</dbReference>
<comment type="caution">
    <text evidence="1">The sequence shown here is derived from an EMBL/GenBank/DDBJ whole genome shotgun (WGS) entry which is preliminary data.</text>
</comment>
<sequence length="158" mass="17792">MSRALLLSVRPRFARALLAGTKTAEIRRRFPDVPESMTVVIYSSSPEKAILGTMRARRLIRSNAEDIWRNYGGVIGLEQSELTDYLHGARDCSVLELDTPALWRRPVDLHELRRVLGVEPAQSFRYLTGRQLARLEQLTRSGVADRAPLRLGDIPAIA</sequence>
<dbReference type="EMBL" id="BSVA01000001">
    <property type="protein sequence ID" value="GMA90986.1"/>
    <property type="molecule type" value="Genomic_DNA"/>
</dbReference>
<protein>
    <recommendedName>
        <fullName evidence="3">ASCH domain-containing protein</fullName>
    </recommendedName>
</protein>